<dbReference type="SUPFAM" id="SSF46689">
    <property type="entry name" value="Homeodomain-like"/>
    <property type="match status" value="2"/>
</dbReference>
<dbReference type="GO" id="GO:0043565">
    <property type="term" value="F:sequence-specific DNA binding"/>
    <property type="evidence" value="ECO:0007669"/>
    <property type="project" value="InterPro"/>
</dbReference>
<evidence type="ECO:0000259" key="4">
    <source>
        <dbReference type="PROSITE" id="PS01124"/>
    </source>
</evidence>
<dbReference type="Pfam" id="PF12833">
    <property type="entry name" value="HTH_18"/>
    <property type="match status" value="1"/>
</dbReference>
<dbReference type="PRINTS" id="PR00032">
    <property type="entry name" value="HTHARAC"/>
</dbReference>
<organism evidence="5 6">
    <name type="scientific">Arenibacter certesii</name>
    <dbReference type="NCBI Taxonomy" id="228955"/>
    <lineage>
        <taxon>Bacteria</taxon>
        <taxon>Pseudomonadati</taxon>
        <taxon>Bacteroidota</taxon>
        <taxon>Flavobacteriia</taxon>
        <taxon>Flavobacteriales</taxon>
        <taxon>Flavobacteriaceae</taxon>
        <taxon>Arenibacter</taxon>
    </lineage>
</organism>
<comment type="caution">
    <text evidence="5">The sequence shown here is derived from an EMBL/GenBank/DDBJ whole genome shotgun (WGS) entry which is preliminary data.</text>
</comment>
<dbReference type="InterPro" id="IPR009057">
    <property type="entry name" value="Homeodomain-like_sf"/>
</dbReference>
<dbReference type="PROSITE" id="PS01124">
    <property type="entry name" value="HTH_ARAC_FAMILY_2"/>
    <property type="match status" value="1"/>
</dbReference>
<proteinExistence type="predicted"/>
<dbReference type="PANTHER" id="PTHR43280">
    <property type="entry name" value="ARAC-FAMILY TRANSCRIPTIONAL REGULATOR"/>
    <property type="match status" value="1"/>
</dbReference>
<dbReference type="SMART" id="SM00342">
    <property type="entry name" value="HTH_ARAC"/>
    <property type="match status" value="1"/>
</dbReference>
<protein>
    <submittedName>
        <fullName evidence="5">AraC family transcriptional regulator</fullName>
    </submittedName>
</protein>
<dbReference type="Gene3D" id="1.10.10.60">
    <property type="entry name" value="Homeodomain-like"/>
    <property type="match status" value="2"/>
</dbReference>
<evidence type="ECO:0000256" key="3">
    <source>
        <dbReference type="ARBA" id="ARBA00023163"/>
    </source>
</evidence>
<keyword evidence="6" id="KW-1185">Reference proteome</keyword>
<dbReference type="Proteomes" id="UP000634668">
    <property type="component" value="Unassembled WGS sequence"/>
</dbReference>
<dbReference type="SUPFAM" id="SSF51182">
    <property type="entry name" value="RmlC-like cupins"/>
    <property type="match status" value="1"/>
</dbReference>
<dbReference type="AlphaFoldDB" id="A0A918J651"/>
<reference evidence="5" key="1">
    <citation type="journal article" date="2014" name="Int. J. Syst. Evol. Microbiol.">
        <title>Complete genome sequence of Corynebacterium casei LMG S-19264T (=DSM 44701T), isolated from a smear-ripened cheese.</title>
        <authorList>
            <consortium name="US DOE Joint Genome Institute (JGI-PGF)"/>
            <person name="Walter F."/>
            <person name="Albersmeier A."/>
            <person name="Kalinowski J."/>
            <person name="Ruckert C."/>
        </authorList>
    </citation>
    <scope>NUCLEOTIDE SEQUENCE</scope>
    <source>
        <strain evidence="5">KCTC 12113</strain>
    </source>
</reference>
<name>A0A918J651_9FLAO</name>
<reference evidence="5" key="2">
    <citation type="submission" date="2020-09" db="EMBL/GenBank/DDBJ databases">
        <authorList>
            <person name="Sun Q."/>
            <person name="Kim S."/>
        </authorList>
    </citation>
    <scope>NUCLEOTIDE SEQUENCE</scope>
    <source>
        <strain evidence="5">KCTC 12113</strain>
    </source>
</reference>
<dbReference type="InterPro" id="IPR020449">
    <property type="entry name" value="Tscrpt_reg_AraC-type_HTH"/>
</dbReference>
<evidence type="ECO:0000256" key="2">
    <source>
        <dbReference type="ARBA" id="ARBA00023125"/>
    </source>
</evidence>
<accession>A0A918J651</accession>
<dbReference type="GO" id="GO:0003700">
    <property type="term" value="F:DNA-binding transcription factor activity"/>
    <property type="evidence" value="ECO:0007669"/>
    <property type="project" value="InterPro"/>
</dbReference>
<dbReference type="PANTHER" id="PTHR43280:SF27">
    <property type="entry name" value="TRANSCRIPTIONAL REGULATOR MTLR"/>
    <property type="match status" value="1"/>
</dbReference>
<keyword evidence="2" id="KW-0238">DNA-binding</keyword>
<evidence type="ECO:0000313" key="5">
    <source>
        <dbReference type="EMBL" id="GGW49510.1"/>
    </source>
</evidence>
<evidence type="ECO:0000313" key="6">
    <source>
        <dbReference type="Proteomes" id="UP000634668"/>
    </source>
</evidence>
<feature type="domain" description="HTH araC/xylS-type" evidence="4">
    <location>
        <begin position="186"/>
        <end position="284"/>
    </location>
</feature>
<dbReference type="EMBL" id="BMWP01000040">
    <property type="protein sequence ID" value="GGW49510.1"/>
    <property type="molecule type" value="Genomic_DNA"/>
</dbReference>
<sequence length="290" mass="33581">MRANYHKLNNPIEQAFYIREDIRDYFDDHWHYHNMLELVYIKKGDGIRYMGDSIDAFTDGDVVLLGAELPHVWKSSIMEKEKLVPKSSKAIVIQFSLDFLGNHFMSLSETQHIKALTTIAKRGIVFKNADRKIIAKKTEALLKYEGMERLIKFIDLLHYAALAKDYILLASPVFVDTLINSDEKINKVFSYVLDNFTEDLELSTVSSVINMNKSAFCRYFKNRTKKTFTMFLNEVRIGHACKLISQDKIPITECAYLSGYNSPSYFYKQFKQIKGISPSEYQSKTIQTVN</sequence>
<keyword evidence="1" id="KW-0805">Transcription regulation</keyword>
<evidence type="ECO:0000256" key="1">
    <source>
        <dbReference type="ARBA" id="ARBA00023015"/>
    </source>
</evidence>
<dbReference type="InterPro" id="IPR014710">
    <property type="entry name" value="RmlC-like_jellyroll"/>
</dbReference>
<dbReference type="Gene3D" id="2.60.120.10">
    <property type="entry name" value="Jelly Rolls"/>
    <property type="match status" value="1"/>
</dbReference>
<dbReference type="RefSeq" id="WP_026814689.1">
    <property type="nucleotide sequence ID" value="NZ_BMWP01000040.1"/>
</dbReference>
<dbReference type="InterPro" id="IPR018060">
    <property type="entry name" value="HTH_AraC"/>
</dbReference>
<dbReference type="InterPro" id="IPR011051">
    <property type="entry name" value="RmlC_Cupin_sf"/>
</dbReference>
<gene>
    <name evidence="5" type="ORF">GCM10007383_36770</name>
</gene>
<keyword evidence="3" id="KW-0804">Transcription</keyword>